<evidence type="ECO:0000256" key="2">
    <source>
        <dbReference type="ARBA" id="ARBA00009748"/>
    </source>
</evidence>
<dbReference type="SUPFAM" id="SSF47699">
    <property type="entry name" value="Bifunctional inhibitor/lipid-transfer protein/seed storage 2S albumin"/>
    <property type="match status" value="1"/>
</dbReference>
<evidence type="ECO:0000256" key="7">
    <source>
        <dbReference type="ARBA" id="ARBA00023288"/>
    </source>
</evidence>
<feature type="signal peptide" evidence="8">
    <location>
        <begin position="1"/>
        <end position="24"/>
    </location>
</feature>
<evidence type="ECO:0000256" key="3">
    <source>
        <dbReference type="ARBA" id="ARBA00022622"/>
    </source>
</evidence>
<dbReference type="InterPro" id="IPR036312">
    <property type="entry name" value="Bifun_inhib/LTP/seed_sf"/>
</dbReference>
<evidence type="ECO:0000256" key="4">
    <source>
        <dbReference type="ARBA" id="ARBA00022729"/>
    </source>
</evidence>
<feature type="domain" description="Bifunctional inhibitor/plant lipid transfer protein/seed storage helical" evidence="9">
    <location>
        <begin position="28"/>
        <end position="105"/>
    </location>
</feature>
<keyword evidence="11" id="KW-1185">Reference proteome</keyword>
<evidence type="ECO:0000256" key="1">
    <source>
        <dbReference type="ARBA" id="ARBA00004609"/>
    </source>
</evidence>
<evidence type="ECO:0000313" key="10">
    <source>
        <dbReference type="EMBL" id="URD99362.1"/>
    </source>
</evidence>
<dbReference type="GO" id="GO:0005886">
    <property type="term" value="C:plasma membrane"/>
    <property type="evidence" value="ECO:0007669"/>
    <property type="project" value="UniProtKB-SubCell"/>
</dbReference>
<comment type="similarity">
    <text evidence="2">Belongs to the plant LTP family.</text>
</comment>
<reference evidence="10" key="1">
    <citation type="submission" date="2022-05" db="EMBL/GenBank/DDBJ databases">
        <title>The Musa troglodytarum L. genome provides insights into the mechanism of non-climacteric behaviour and enrichment of carotenoids.</title>
        <authorList>
            <person name="Wang J."/>
        </authorList>
    </citation>
    <scope>NUCLEOTIDE SEQUENCE</scope>
    <source>
        <tissue evidence="10">Leaf</tissue>
    </source>
</reference>
<dbReference type="Pfam" id="PF14368">
    <property type="entry name" value="LTP_2"/>
    <property type="match status" value="1"/>
</dbReference>
<evidence type="ECO:0000256" key="6">
    <source>
        <dbReference type="ARBA" id="ARBA00023180"/>
    </source>
</evidence>
<comment type="subcellular location">
    <subcellularLocation>
        <location evidence="1">Cell membrane</location>
        <topology evidence="1">Lipid-anchor</topology>
        <topology evidence="1">GPI-anchor</topology>
    </subcellularLocation>
</comment>
<dbReference type="GO" id="GO:0006869">
    <property type="term" value="P:lipid transport"/>
    <property type="evidence" value="ECO:0007669"/>
    <property type="project" value="InterPro"/>
</dbReference>
<dbReference type="CDD" id="cd00010">
    <property type="entry name" value="AAI_LTSS"/>
    <property type="match status" value="1"/>
</dbReference>
<evidence type="ECO:0000259" key="9">
    <source>
        <dbReference type="SMART" id="SM00499"/>
    </source>
</evidence>
<dbReference type="InterPro" id="IPR043325">
    <property type="entry name" value="LTSS"/>
</dbReference>
<proteinExistence type="inferred from homology"/>
<dbReference type="InterPro" id="IPR000528">
    <property type="entry name" value="Plant_nsLTP"/>
</dbReference>
<evidence type="ECO:0000313" key="11">
    <source>
        <dbReference type="Proteomes" id="UP001055439"/>
    </source>
</evidence>
<dbReference type="AlphaFoldDB" id="A0A9E7JYG0"/>
<name>A0A9E7JYG0_9LILI</name>
<keyword evidence="7" id="KW-0449">Lipoprotein</keyword>
<dbReference type="GO" id="GO:0008289">
    <property type="term" value="F:lipid binding"/>
    <property type="evidence" value="ECO:0007669"/>
    <property type="project" value="InterPro"/>
</dbReference>
<dbReference type="SMART" id="SM00499">
    <property type="entry name" value="AAI"/>
    <property type="match status" value="1"/>
</dbReference>
<keyword evidence="4 8" id="KW-0732">Signal</keyword>
<dbReference type="OrthoDB" id="911994at2759"/>
<keyword evidence="6" id="KW-0325">Glycoprotein</keyword>
<dbReference type="GO" id="GO:0098552">
    <property type="term" value="C:side of membrane"/>
    <property type="evidence" value="ECO:0007669"/>
    <property type="project" value="UniProtKB-KW"/>
</dbReference>
<feature type="chain" id="PRO_5039095822" evidence="8">
    <location>
        <begin position="25"/>
        <end position="220"/>
    </location>
</feature>
<dbReference type="InterPro" id="IPR016140">
    <property type="entry name" value="Bifunc_inhib/LTP/seed_store"/>
</dbReference>
<keyword evidence="5" id="KW-1015">Disulfide bond</keyword>
<dbReference type="EMBL" id="CP097506">
    <property type="protein sequence ID" value="URD99362.1"/>
    <property type="molecule type" value="Genomic_DNA"/>
</dbReference>
<sequence>MAKSFMMMGFVMALVTVLPSLASAQSGCTAVILGLAPCLSYITGNSSTPSSSCCTQLARVVKSRPACLCSLLNGGASSLGITINQTRALAMPGACKVQTPPVSACEEWASSCARGFSRDDSGDPIDAVCPCQPQNGDTIAAVGSQQRHFRNTFYTISSNRRKRIEGYALNYWSNFGWEFLQAKQFSDDFSPLCSWMHLVDRQSVSLLHDLDCGYYCIIGL</sequence>
<dbReference type="FunFam" id="1.10.110.10:FF:000001">
    <property type="entry name" value="Bifunctional inhibitor/lipid-transfer protein/seed storage 2S albumin superfamily protein"/>
    <property type="match status" value="1"/>
</dbReference>
<dbReference type="Proteomes" id="UP001055439">
    <property type="component" value="Chromosome 4"/>
</dbReference>
<keyword evidence="3" id="KW-0336">GPI-anchor</keyword>
<dbReference type="PRINTS" id="PR00382">
    <property type="entry name" value="LIPIDTRNSFER"/>
</dbReference>
<dbReference type="Gene3D" id="1.10.110.10">
    <property type="entry name" value="Plant lipid-transfer and hydrophobic proteins"/>
    <property type="match status" value="1"/>
</dbReference>
<organism evidence="10 11">
    <name type="scientific">Musa troglodytarum</name>
    <name type="common">fe'i banana</name>
    <dbReference type="NCBI Taxonomy" id="320322"/>
    <lineage>
        <taxon>Eukaryota</taxon>
        <taxon>Viridiplantae</taxon>
        <taxon>Streptophyta</taxon>
        <taxon>Embryophyta</taxon>
        <taxon>Tracheophyta</taxon>
        <taxon>Spermatophyta</taxon>
        <taxon>Magnoliopsida</taxon>
        <taxon>Liliopsida</taxon>
        <taxon>Zingiberales</taxon>
        <taxon>Musaceae</taxon>
        <taxon>Musa</taxon>
    </lineage>
</organism>
<protein>
    <submittedName>
        <fullName evidence="10">Protease inhibitor seed storage LTP family protein</fullName>
    </submittedName>
</protein>
<accession>A0A9E7JYG0</accession>
<keyword evidence="3" id="KW-0472">Membrane</keyword>
<evidence type="ECO:0000256" key="8">
    <source>
        <dbReference type="SAM" id="SignalP"/>
    </source>
</evidence>
<dbReference type="PANTHER" id="PTHR33044">
    <property type="entry name" value="BIFUNCTIONAL INHIBITOR/LIPID-TRANSFER PROTEIN/SEED STORAGE 2S ALBUMIN SUPERFAMILY PROTEIN-RELATED"/>
    <property type="match status" value="1"/>
</dbReference>
<gene>
    <name evidence="10" type="ORF">MUK42_29449</name>
</gene>
<evidence type="ECO:0000256" key="5">
    <source>
        <dbReference type="ARBA" id="ARBA00023157"/>
    </source>
</evidence>